<dbReference type="EMBL" id="BGZK01000310">
    <property type="protein sequence ID" value="GBP35823.1"/>
    <property type="molecule type" value="Genomic_DNA"/>
</dbReference>
<gene>
    <name evidence="1" type="ORF">EVAR_27743_1</name>
</gene>
<reference evidence="1 2" key="1">
    <citation type="journal article" date="2019" name="Commun. Biol.">
        <title>The bagworm genome reveals a unique fibroin gene that provides high tensile strength.</title>
        <authorList>
            <person name="Kono N."/>
            <person name="Nakamura H."/>
            <person name="Ohtoshi R."/>
            <person name="Tomita M."/>
            <person name="Numata K."/>
            <person name="Arakawa K."/>
        </authorList>
    </citation>
    <scope>NUCLEOTIDE SEQUENCE [LARGE SCALE GENOMIC DNA]</scope>
</reference>
<keyword evidence="2" id="KW-1185">Reference proteome</keyword>
<dbReference type="Proteomes" id="UP000299102">
    <property type="component" value="Unassembled WGS sequence"/>
</dbReference>
<sequence>MNVDRSVTLQGYKMARRFLWYTKEPNLTLQIILSVVLYSYSVGGPLFLEGHVTIYASRMSMKLSRFCSVLIMFAEKQSDCFYAIMRKQCSRCSTPNSQHDELGHGRPLHRAPRLVTRAFSAPGGPPITTSGPLQWWRRGFASLKIAYAPAPV</sequence>
<organism evidence="1 2">
    <name type="scientific">Eumeta variegata</name>
    <name type="common">Bagworm moth</name>
    <name type="synonym">Eumeta japonica</name>
    <dbReference type="NCBI Taxonomy" id="151549"/>
    <lineage>
        <taxon>Eukaryota</taxon>
        <taxon>Metazoa</taxon>
        <taxon>Ecdysozoa</taxon>
        <taxon>Arthropoda</taxon>
        <taxon>Hexapoda</taxon>
        <taxon>Insecta</taxon>
        <taxon>Pterygota</taxon>
        <taxon>Neoptera</taxon>
        <taxon>Endopterygota</taxon>
        <taxon>Lepidoptera</taxon>
        <taxon>Glossata</taxon>
        <taxon>Ditrysia</taxon>
        <taxon>Tineoidea</taxon>
        <taxon>Psychidae</taxon>
        <taxon>Oiketicinae</taxon>
        <taxon>Eumeta</taxon>
    </lineage>
</organism>
<name>A0A4C1VAZ7_EUMVA</name>
<comment type="caution">
    <text evidence="1">The sequence shown here is derived from an EMBL/GenBank/DDBJ whole genome shotgun (WGS) entry which is preliminary data.</text>
</comment>
<proteinExistence type="predicted"/>
<dbReference type="AlphaFoldDB" id="A0A4C1VAZ7"/>
<evidence type="ECO:0000313" key="2">
    <source>
        <dbReference type="Proteomes" id="UP000299102"/>
    </source>
</evidence>
<evidence type="ECO:0000313" key="1">
    <source>
        <dbReference type="EMBL" id="GBP35823.1"/>
    </source>
</evidence>
<accession>A0A4C1VAZ7</accession>
<protein>
    <submittedName>
        <fullName evidence="1">Uncharacterized protein</fullName>
    </submittedName>
</protein>